<proteinExistence type="inferred from homology"/>
<evidence type="ECO:0000256" key="5">
    <source>
        <dbReference type="ARBA" id="ARBA00011193"/>
    </source>
</evidence>
<accession>A0A5C6S1T7</accession>
<dbReference type="UniPathway" id="UPA00053">
    <property type="reaction ID" value="UER00086"/>
</dbReference>
<dbReference type="RefSeq" id="WP_147166183.1">
    <property type="nucleotide sequence ID" value="NZ_VOOR01000006.1"/>
</dbReference>
<feature type="binding site" evidence="8 10">
    <location>
        <position position="108"/>
    </location>
    <ligand>
        <name>substrate</name>
    </ligand>
</feature>
<evidence type="ECO:0000256" key="11">
    <source>
        <dbReference type="PIRSR" id="PIRSR001399-3"/>
    </source>
</evidence>
<dbReference type="PANTHER" id="PTHR21272">
    <property type="entry name" value="CATABOLIC 3-DEHYDROQUINASE"/>
    <property type="match status" value="1"/>
</dbReference>
<evidence type="ECO:0000256" key="1">
    <source>
        <dbReference type="ARBA" id="ARBA00001864"/>
    </source>
</evidence>
<comment type="function">
    <text evidence="2 8">Catalyzes a trans-dehydration via an enolate intermediate.</text>
</comment>
<dbReference type="InterPro" id="IPR018509">
    <property type="entry name" value="DHquinase_II_CS"/>
</dbReference>
<comment type="similarity">
    <text evidence="4 8">Belongs to the type-II 3-dehydroquinase family.</text>
</comment>
<dbReference type="GO" id="GO:0008652">
    <property type="term" value="P:amino acid biosynthetic process"/>
    <property type="evidence" value="ECO:0007669"/>
    <property type="project" value="UniProtKB-KW"/>
</dbReference>
<evidence type="ECO:0000256" key="3">
    <source>
        <dbReference type="ARBA" id="ARBA00004902"/>
    </source>
</evidence>
<protein>
    <recommendedName>
        <fullName evidence="6 8">3-dehydroquinate dehydratase</fullName>
        <shortName evidence="8">3-dehydroquinase</shortName>
        <ecNumber evidence="6 8">4.2.1.10</ecNumber>
    </recommendedName>
    <alternativeName>
        <fullName evidence="8">Type II DHQase</fullName>
    </alternativeName>
</protein>
<comment type="caution">
    <text evidence="12">The sequence shown here is derived from an EMBL/GenBank/DDBJ whole genome shotgun (WGS) entry which is preliminary data.</text>
</comment>
<dbReference type="NCBIfam" id="NF003806">
    <property type="entry name" value="PRK05395.1-3"/>
    <property type="match status" value="1"/>
</dbReference>
<dbReference type="PIRSF" id="PIRSF001399">
    <property type="entry name" value="DHquinase_II"/>
    <property type="match status" value="1"/>
</dbReference>
<evidence type="ECO:0000256" key="7">
    <source>
        <dbReference type="ARBA" id="ARBA00023239"/>
    </source>
</evidence>
<evidence type="ECO:0000256" key="2">
    <source>
        <dbReference type="ARBA" id="ARBA00003924"/>
    </source>
</evidence>
<evidence type="ECO:0000256" key="10">
    <source>
        <dbReference type="PIRSR" id="PIRSR001399-2"/>
    </source>
</evidence>
<sequence>MNILILNGPNLNLLGKREPHIYGHQTFEGYLAELRLKYPSADLEYFQSNHEGALLDKLHSRGFSCDGIILNAGAYTHTSVALADAIAGIAAPVVEVHISNVHQREAFRHHSYLSPHCAGIIVGFGLRGYELALQALLGQAER</sequence>
<dbReference type="HAMAP" id="MF_00169">
    <property type="entry name" value="AroQ"/>
    <property type="match status" value="1"/>
</dbReference>
<feature type="active site" description="Proton donor" evidence="8 9">
    <location>
        <position position="97"/>
    </location>
</feature>
<keyword evidence="8" id="KW-0028">Amino-acid biosynthesis</keyword>
<evidence type="ECO:0000256" key="8">
    <source>
        <dbReference type="HAMAP-Rule" id="MF_00169"/>
    </source>
</evidence>
<keyword evidence="13" id="KW-1185">Reference proteome</keyword>
<organism evidence="12 13">
    <name type="scientific">Phaeodactylibacter luteus</name>
    <dbReference type="NCBI Taxonomy" id="1564516"/>
    <lineage>
        <taxon>Bacteria</taxon>
        <taxon>Pseudomonadati</taxon>
        <taxon>Bacteroidota</taxon>
        <taxon>Saprospiria</taxon>
        <taxon>Saprospirales</taxon>
        <taxon>Haliscomenobacteraceae</taxon>
        <taxon>Phaeodactylibacter</taxon>
    </lineage>
</organism>
<dbReference type="OrthoDB" id="9790793at2"/>
<evidence type="ECO:0000313" key="12">
    <source>
        <dbReference type="EMBL" id="TXB67602.1"/>
    </source>
</evidence>
<dbReference type="Proteomes" id="UP000321580">
    <property type="component" value="Unassembled WGS sequence"/>
</dbReference>
<keyword evidence="7 8" id="KW-0456">Lyase</keyword>
<keyword evidence="8" id="KW-0057">Aromatic amino acid biosynthesis</keyword>
<dbReference type="NCBIfam" id="NF003807">
    <property type="entry name" value="PRK05395.1-4"/>
    <property type="match status" value="1"/>
</dbReference>
<dbReference type="NCBIfam" id="NF003805">
    <property type="entry name" value="PRK05395.1-2"/>
    <property type="match status" value="1"/>
</dbReference>
<feature type="binding site" evidence="8 10">
    <location>
        <position position="84"/>
    </location>
    <ligand>
        <name>substrate</name>
    </ligand>
</feature>
<feature type="binding site" evidence="8 10">
    <location>
        <position position="77"/>
    </location>
    <ligand>
        <name>substrate</name>
    </ligand>
</feature>
<feature type="binding site" evidence="8 10">
    <location>
        <begin position="98"/>
        <end position="99"/>
    </location>
    <ligand>
        <name>substrate</name>
    </ligand>
</feature>
<comment type="pathway">
    <text evidence="3 8">Metabolic intermediate biosynthesis; chorismate biosynthesis; chorismate from D-erythrose 4-phosphate and phosphoenolpyruvate: step 3/7.</text>
</comment>
<dbReference type="InterPro" id="IPR001874">
    <property type="entry name" value="DHquinase_II"/>
</dbReference>
<comment type="subunit">
    <text evidence="5 8">Homododecamer.</text>
</comment>
<evidence type="ECO:0000256" key="9">
    <source>
        <dbReference type="PIRSR" id="PIRSR001399-1"/>
    </source>
</evidence>
<dbReference type="CDD" id="cd00466">
    <property type="entry name" value="DHQase_II"/>
    <property type="match status" value="1"/>
</dbReference>
<feature type="active site" description="Proton acceptor" evidence="8 9">
    <location>
        <position position="22"/>
    </location>
</feature>
<dbReference type="AlphaFoldDB" id="A0A5C6S1T7"/>
<dbReference type="SUPFAM" id="SSF52304">
    <property type="entry name" value="Type II 3-dehydroquinate dehydratase"/>
    <property type="match status" value="1"/>
</dbReference>
<dbReference type="NCBIfam" id="TIGR01088">
    <property type="entry name" value="aroQ"/>
    <property type="match status" value="1"/>
</dbReference>
<dbReference type="InterPro" id="IPR036441">
    <property type="entry name" value="DHquinase_II_sf"/>
</dbReference>
<dbReference type="EMBL" id="VOOR01000006">
    <property type="protein sequence ID" value="TXB67602.1"/>
    <property type="molecule type" value="Genomic_DNA"/>
</dbReference>
<gene>
    <name evidence="8 12" type="primary">aroQ</name>
    <name evidence="12" type="ORF">FRY97_04205</name>
</gene>
<dbReference type="GO" id="GO:0009423">
    <property type="term" value="P:chorismate biosynthetic process"/>
    <property type="evidence" value="ECO:0007669"/>
    <property type="project" value="UniProtKB-UniRule"/>
</dbReference>
<dbReference type="GO" id="GO:0003855">
    <property type="term" value="F:3-dehydroquinate dehydratase activity"/>
    <property type="evidence" value="ECO:0007669"/>
    <property type="project" value="UniProtKB-UniRule"/>
</dbReference>
<evidence type="ECO:0000256" key="6">
    <source>
        <dbReference type="ARBA" id="ARBA00012060"/>
    </source>
</evidence>
<dbReference type="GO" id="GO:0009073">
    <property type="term" value="P:aromatic amino acid family biosynthetic process"/>
    <property type="evidence" value="ECO:0007669"/>
    <property type="project" value="UniProtKB-KW"/>
</dbReference>
<evidence type="ECO:0000256" key="4">
    <source>
        <dbReference type="ARBA" id="ARBA00011037"/>
    </source>
</evidence>
<name>A0A5C6S1T7_9BACT</name>
<dbReference type="PROSITE" id="PS01029">
    <property type="entry name" value="DEHYDROQUINASE_II"/>
    <property type="match status" value="1"/>
</dbReference>
<dbReference type="Gene3D" id="3.40.50.9100">
    <property type="entry name" value="Dehydroquinase, class II"/>
    <property type="match status" value="1"/>
</dbReference>
<feature type="site" description="Transition state stabilizer" evidence="8 11">
    <location>
        <position position="17"/>
    </location>
</feature>
<comment type="catalytic activity">
    <reaction evidence="1 8">
        <text>3-dehydroquinate = 3-dehydroshikimate + H2O</text>
        <dbReference type="Rhea" id="RHEA:21096"/>
        <dbReference type="ChEBI" id="CHEBI:15377"/>
        <dbReference type="ChEBI" id="CHEBI:16630"/>
        <dbReference type="ChEBI" id="CHEBI:32364"/>
        <dbReference type="EC" id="4.2.1.10"/>
    </reaction>
</comment>
<dbReference type="PANTHER" id="PTHR21272:SF3">
    <property type="entry name" value="CATABOLIC 3-DEHYDROQUINASE"/>
    <property type="match status" value="1"/>
</dbReference>
<evidence type="ECO:0000313" key="13">
    <source>
        <dbReference type="Proteomes" id="UP000321580"/>
    </source>
</evidence>
<dbReference type="Pfam" id="PF01220">
    <property type="entry name" value="DHquinase_II"/>
    <property type="match status" value="1"/>
</dbReference>
<reference evidence="12 13" key="1">
    <citation type="submission" date="2019-08" db="EMBL/GenBank/DDBJ databases">
        <title>Genome of Phaeodactylibacter luteus.</title>
        <authorList>
            <person name="Bowman J.P."/>
        </authorList>
    </citation>
    <scope>NUCLEOTIDE SEQUENCE [LARGE SCALE GENOMIC DNA]</scope>
    <source>
        <strain evidence="12 13">KCTC 42180</strain>
    </source>
</reference>
<dbReference type="GO" id="GO:0019631">
    <property type="term" value="P:quinate catabolic process"/>
    <property type="evidence" value="ECO:0007669"/>
    <property type="project" value="TreeGrafter"/>
</dbReference>
<dbReference type="EC" id="4.2.1.10" evidence="6 8"/>
<feature type="binding site" evidence="8 10">
    <location>
        <position position="71"/>
    </location>
    <ligand>
        <name>substrate</name>
    </ligand>
</feature>